<dbReference type="HOGENOM" id="CLU_011226_3_2_1"/>
<keyword evidence="4" id="KW-1185">Reference proteome</keyword>
<evidence type="ECO:0000313" key="3">
    <source>
        <dbReference type="EMBL" id="KIO11050.1"/>
    </source>
</evidence>
<dbReference type="GO" id="GO:0005737">
    <property type="term" value="C:cytoplasm"/>
    <property type="evidence" value="ECO:0007669"/>
    <property type="project" value="TreeGrafter"/>
</dbReference>
<evidence type="ECO:0000259" key="1">
    <source>
        <dbReference type="PROSITE" id="PS50404"/>
    </source>
</evidence>
<dbReference type="GO" id="GO:0005634">
    <property type="term" value="C:nucleus"/>
    <property type="evidence" value="ECO:0007669"/>
    <property type="project" value="TreeGrafter"/>
</dbReference>
<dbReference type="InterPro" id="IPR010987">
    <property type="entry name" value="Glutathione-S-Trfase_C-like"/>
</dbReference>
<feature type="domain" description="GST C-terminal" evidence="2">
    <location>
        <begin position="89"/>
        <end position="220"/>
    </location>
</feature>
<protein>
    <recommendedName>
        <fullName evidence="5">GST C-terminal domain-containing protein</fullName>
    </recommendedName>
</protein>
<proteinExistence type="predicted"/>
<dbReference type="InterPro" id="IPR004046">
    <property type="entry name" value="GST_C"/>
</dbReference>
<dbReference type="FunFam" id="3.40.30.10:FF:000142">
    <property type="entry name" value="Elongation factor 1 gamma"/>
    <property type="match status" value="1"/>
</dbReference>
<dbReference type="SFLD" id="SFLDS00019">
    <property type="entry name" value="Glutathione_Transferase_(cytos"/>
    <property type="match status" value="1"/>
</dbReference>
<dbReference type="Gene3D" id="3.40.30.10">
    <property type="entry name" value="Glutaredoxin"/>
    <property type="match status" value="1"/>
</dbReference>
<evidence type="ECO:0000259" key="2">
    <source>
        <dbReference type="PROSITE" id="PS50405"/>
    </source>
</evidence>
<dbReference type="InterPro" id="IPR036282">
    <property type="entry name" value="Glutathione-S-Trfase_C_sf"/>
</dbReference>
<accession>A0A0C3PBH6</accession>
<dbReference type="OrthoDB" id="2663267at2759"/>
<dbReference type="InterPro" id="IPR036249">
    <property type="entry name" value="Thioredoxin-like_sf"/>
</dbReference>
<dbReference type="InterPro" id="IPR050802">
    <property type="entry name" value="EF-GSTs"/>
</dbReference>
<dbReference type="Proteomes" id="UP000054217">
    <property type="component" value="Unassembled WGS sequence"/>
</dbReference>
<feature type="domain" description="GST N-terminal" evidence="1">
    <location>
        <begin position="3"/>
        <end position="84"/>
    </location>
</feature>
<organism evidence="3 4">
    <name type="scientific">Pisolithus tinctorius Marx 270</name>
    <dbReference type="NCBI Taxonomy" id="870435"/>
    <lineage>
        <taxon>Eukaryota</taxon>
        <taxon>Fungi</taxon>
        <taxon>Dikarya</taxon>
        <taxon>Basidiomycota</taxon>
        <taxon>Agaricomycotina</taxon>
        <taxon>Agaricomycetes</taxon>
        <taxon>Agaricomycetidae</taxon>
        <taxon>Boletales</taxon>
        <taxon>Sclerodermatineae</taxon>
        <taxon>Pisolithaceae</taxon>
        <taxon>Pisolithus</taxon>
    </lineage>
</organism>
<reference evidence="3 4" key="1">
    <citation type="submission" date="2014-04" db="EMBL/GenBank/DDBJ databases">
        <authorList>
            <consortium name="DOE Joint Genome Institute"/>
            <person name="Kuo A."/>
            <person name="Kohler A."/>
            <person name="Costa M.D."/>
            <person name="Nagy L.G."/>
            <person name="Floudas D."/>
            <person name="Copeland A."/>
            <person name="Barry K.W."/>
            <person name="Cichocki N."/>
            <person name="Veneault-Fourrey C."/>
            <person name="LaButti K."/>
            <person name="Lindquist E.A."/>
            <person name="Lipzen A."/>
            <person name="Lundell T."/>
            <person name="Morin E."/>
            <person name="Murat C."/>
            <person name="Sun H."/>
            <person name="Tunlid A."/>
            <person name="Henrissat B."/>
            <person name="Grigoriev I.V."/>
            <person name="Hibbett D.S."/>
            <person name="Martin F."/>
            <person name="Nordberg H.P."/>
            <person name="Cantor M.N."/>
            <person name="Hua S.X."/>
        </authorList>
    </citation>
    <scope>NUCLEOTIDE SEQUENCE [LARGE SCALE GENOMIC DNA]</scope>
    <source>
        <strain evidence="3 4">Marx 270</strain>
    </source>
</reference>
<dbReference type="AlphaFoldDB" id="A0A0C3PBH6"/>
<dbReference type="PANTHER" id="PTHR43986:SF1">
    <property type="entry name" value="ELONGATION FACTOR 1-GAMMA"/>
    <property type="match status" value="1"/>
</dbReference>
<gene>
    <name evidence="3" type="ORF">M404DRAFT_127133</name>
</gene>
<dbReference type="PROSITE" id="PS50405">
    <property type="entry name" value="GST_CTER"/>
    <property type="match status" value="1"/>
</dbReference>
<dbReference type="GO" id="GO:0006414">
    <property type="term" value="P:translational elongation"/>
    <property type="evidence" value="ECO:0007669"/>
    <property type="project" value="TreeGrafter"/>
</dbReference>
<dbReference type="PROSITE" id="PS50404">
    <property type="entry name" value="GST_NTER"/>
    <property type="match status" value="1"/>
</dbReference>
<dbReference type="PANTHER" id="PTHR43986">
    <property type="entry name" value="ELONGATION FACTOR 1-GAMMA"/>
    <property type="match status" value="1"/>
</dbReference>
<dbReference type="SUPFAM" id="SSF47616">
    <property type="entry name" value="GST C-terminal domain-like"/>
    <property type="match status" value="1"/>
</dbReference>
<dbReference type="EMBL" id="KN831950">
    <property type="protein sequence ID" value="KIO11050.1"/>
    <property type="molecule type" value="Genomic_DNA"/>
</dbReference>
<sequence>MAPIGKLYGHPRQPQTKVILSAAAISGLEIDLPSFEFGVTNKSPEFTQKFPLAKIPAFEDNEGFKLIEGTAIARYVSSLVPDAGLLGRDAKETAQVDQWVHFAETEIYLPVSNIYAGVVAKYLPGFNEEQHKHYKERAERSLKFLEDYLASRPSGLLVNDSLTLADIVLAMAVQRAGQTVCGVKEREQVYLHVYAHFAKVTNDERIKQVFGEPGFVDEPLAFKAE</sequence>
<dbReference type="InterPro" id="IPR004045">
    <property type="entry name" value="Glutathione_S-Trfase_N"/>
</dbReference>
<name>A0A0C3PBH6_PISTI</name>
<dbReference type="STRING" id="870435.A0A0C3PBH6"/>
<dbReference type="CDD" id="cd03044">
    <property type="entry name" value="GST_N_EF1Bgamma"/>
    <property type="match status" value="1"/>
</dbReference>
<dbReference type="Gene3D" id="1.20.1050.10">
    <property type="match status" value="1"/>
</dbReference>
<evidence type="ECO:0000313" key="4">
    <source>
        <dbReference type="Proteomes" id="UP000054217"/>
    </source>
</evidence>
<evidence type="ECO:0008006" key="5">
    <source>
        <dbReference type="Google" id="ProtNLM"/>
    </source>
</evidence>
<reference evidence="4" key="2">
    <citation type="submission" date="2015-01" db="EMBL/GenBank/DDBJ databases">
        <title>Evolutionary Origins and Diversification of the Mycorrhizal Mutualists.</title>
        <authorList>
            <consortium name="DOE Joint Genome Institute"/>
            <consortium name="Mycorrhizal Genomics Consortium"/>
            <person name="Kohler A."/>
            <person name="Kuo A."/>
            <person name="Nagy L.G."/>
            <person name="Floudas D."/>
            <person name="Copeland A."/>
            <person name="Barry K.W."/>
            <person name="Cichocki N."/>
            <person name="Veneault-Fourrey C."/>
            <person name="LaButti K."/>
            <person name="Lindquist E.A."/>
            <person name="Lipzen A."/>
            <person name="Lundell T."/>
            <person name="Morin E."/>
            <person name="Murat C."/>
            <person name="Riley R."/>
            <person name="Ohm R."/>
            <person name="Sun H."/>
            <person name="Tunlid A."/>
            <person name="Henrissat B."/>
            <person name="Grigoriev I.V."/>
            <person name="Hibbett D.S."/>
            <person name="Martin F."/>
        </authorList>
    </citation>
    <scope>NUCLEOTIDE SEQUENCE [LARGE SCALE GENOMIC DNA]</scope>
    <source>
        <strain evidence="4">Marx 270</strain>
    </source>
</reference>
<dbReference type="InterPro" id="IPR040079">
    <property type="entry name" value="Glutathione_S-Trfase"/>
</dbReference>
<dbReference type="Pfam" id="PF02798">
    <property type="entry name" value="GST_N"/>
    <property type="match status" value="1"/>
</dbReference>
<dbReference type="Pfam" id="PF14497">
    <property type="entry name" value="GST_C_3"/>
    <property type="match status" value="1"/>
</dbReference>
<dbReference type="SFLD" id="SFLDG00358">
    <property type="entry name" value="Main_(cytGST)"/>
    <property type="match status" value="1"/>
</dbReference>
<dbReference type="SUPFAM" id="SSF52833">
    <property type="entry name" value="Thioredoxin-like"/>
    <property type="match status" value="1"/>
</dbReference>
<dbReference type="InParanoid" id="A0A0C3PBH6"/>